<dbReference type="Gene3D" id="3.40.50.10680">
    <property type="entry name" value="CofD-like domains"/>
    <property type="match status" value="1"/>
</dbReference>
<reference evidence="4 5" key="1">
    <citation type="submission" date="2023-06" db="EMBL/GenBank/DDBJ databases">
        <title>Actinomycetospora Odt1-22.</title>
        <authorList>
            <person name="Supong K."/>
        </authorList>
    </citation>
    <scope>NUCLEOTIDE SEQUENCE [LARGE SCALE GENOMIC DNA]</scope>
    <source>
        <strain evidence="4 5">Odt1-22</strain>
    </source>
</reference>
<organism evidence="4 5">
    <name type="scientific">Actinomycetospora termitidis</name>
    <dbReference type="NCBI Taxonomy" id="3053470"/>
    <lineage>
        <taxon>Bacteria</taxon>
        <taxon>Bacillati</taxon>
        <taxon>Actinomycetota</taxon>
        <taxon>Actinomycetes</taxon>
        <taxon>Pseudonocardiales</taxon>
        <taxon>Pseudonocardiaceae</taxon>
        <taxon>Actinomycetospora</taxon>
    </lineage>
</organism>
<dbReference type="HAMAP" id="MF_00973">
    <property type="entry name" value="Gluconeogen_factor"/>
    <property type="match status" value="1"/>
</dbReference>
<sequence>MSALNGNGSHPDGPGSPFRATALGGGHGLHATLRALRRLTDDVTAVVTVGDDGGSSGRIRRELDILPLGDLRMALDALAERDHPGPTDTSAWRRLFEHRFGGSGALAGHAVGNLVLAGLLDVLGEPVAALDEACRLLGVRGRVLPMSPMPVDLEADVTGLGLSSSRATDDDIAHRIRGQVAVATTPGQVRQVRLVPRRPKACAEAVEAIRTADVVTLGPGSWFTSVMPHLLVPELFTALTETEARRILVLNLAPQPGETAGFSPEQHLDALAEHAPRLRLDVVIADPEATPEPDRLRRGAEAFGATTLFTPVGEPDGAPRHDAVALAGALREAAGSAASRERVPDDEWDARVETWGRAARRRLGADVFFTPTDGTYRHDEEDLRWP</sequence>
<name>A0ABT7MBJ1_9PSEU</name>
<evidence type="ECO:0000256" key="2">
    <source>
        <dbReference type="HAMAP-Rule" id="MF_00973"/>
    </source>
</evidence>
<dbReference type="CDD" id="cd07187">
    <property type="entry name" value="YvcK_like"/>
    <property type="match status" value="1"/>
</dbReference>
<protein>
    <recommendedName>
        <fullName evidence="2">Putative gluconeogenesis factor</fullName>
    </recommendedName>
</protein>
<evidence type="ECO:0000313" key="4">
    <source>
        <dbReference type="EMBL" id="MDL5158013.1"/>
    </source>
</evidence>
<evidence type="ECO:0000313" key="5">
    <source>
        <dbReference type="Proteomes" id="UP001231924"/>
    </source>
</evidence>
<dbReference type="Pfam" id="PF01933">
    <property type="entry name" value="CofD"/>
    <property type="match status" value="1"/>
</dbReference>
<dbReference type="InterPro" id="IPR002882">
    <property type="entry name" value="CofD"/>
</dbReference>
<keyword evidence="1 2" id="KW-0963">Cytoplasm</keyword>
<comment type="subcellular location">
    <subcellularLocation>
        <location evidence="2">Cytoplasm</location>
    </subcellularLocation>
</comment>
<proteinExistence type="inferred from homology"/>
<dbReference type="Proteomes" id="UP001231924">
    <property type="component" value="Unassembled WGS sequence"/>
</dbReference>
<feature type="region of interest" description="Disordered" evidence="3">
    <location>
        <begin position="1"/>
        <end position="23"/>
    </location>
</feature>
<comment type="caution">
    <text evidence="4">The sequence shown here is derived from an EMBL/GenBank/DDBJ whole genome shotgun (WGS) entry which is preliminary data.</text>
</comment>
<comment type="function">
    <text evidence="2">Required for morphogenesis under gluconeogenic growth conditions.</text>
</comment>
<dbReference type="RefSeq" id="WP_286054510.1">
    <property type="nucleotide sequence ID" value="NZ_JASVWF010000004.1"/>
</dbReference>
<keyword evidence="5" id="KW-1185">Reference proteome</keyword>
<accession>A0ABT7MBJ1</accession>
<comment type="similarity">
    <text evidence="2">Belongs to the gluconeogenesis factor family.</text>
</comment>
<dbReference type="NCBIfam" id="TIGR01826">
    <property type="entry name" value="CofD_related"/>
    <property type="match status" value="1"/>
</dbReference>
<evidence type="ECO:0000256" key="3">
    <source>
        <dbReference type="SAM" id="MobiDB-lite"/>
    </source>
</evidence>
<evidence type="ECO:0000256" key="1">
    <source>
        <dbReference type="ARBA" id="ARBA00022490"/>
    </source>
</evidence>
<dbReference type="SUPFAM" id="SSF142338">
    <property type="entry name" value="CofD-like"/>
    <property type="match status" value="1"/>
</dbReference>
<dbReference type="EMBL" id="JASVWF010000004">
    <property type="protein sequence ID" value="MDL5158013.1"/>
    <property type="molecule type" value="Genomic_DNA"/>
</dbReference>
<dbReference type="PANTHER" id="PTHR30135:SF3">
    <property type="entry name" value="GLUCONEOGENESIS FACTOR-RELATED"/>
    <property type="match status" value="1"/>
</dbReference>
<dbReference type="InterPro" id="IPR010119">
    <property type="entry name" value="Gluconeogen_factor"/>
</dbReference>
<dbReference type="InterPro" id="IPR038136">
    <property type="entry name" value="CofD-like_dom_sf"/>
</dbReference>
<dbReference type="PANTHER" id="PTHR30135">
    <property type="entry name" value="UNCHARACTERIZED PROTEIN YVCK-RELATED"/>
    <property type="match status" value="1"/>
</dbReference>
<gene>
    <name evidence="4" type="primary">yvcK</name>
    <name evidence="4" type="ORF">QRT03_18740</name>
</gene>